<dbReference type="SUPFAM" id="SSF47598">
    <property type="entry name" value="Ribbon-helix-helix"/>
    <property type="match status" value="1"/>
</dbReference>
<keyword evidence="3" id="KW-1185">Reference proteome</keyword>
<protein>
    <submittedName>
        <fullName evidence="2">Uncharacterized protein</fullName>
    </submittedName>
</protein>
<comment type="caution">
    <text evidence="2">The sequence shown here is derived from an EMBL/GenBank/DDBJ whole genome shotgun (WGS) entry which is preliminary data.</text>
</comment>
<dbReference type="EMBL" id="JBHSDR010000003">
    <property type="protein sequence ID" value="MFC4294480.1"/>
    <property type="molecule type" value="Genomic_DNA"/>
</dbReference>
<feature type="compositionally biased region" description="Polar residues" evidence="1">
    <location>
        <begin position="42"/>
        <end position="52"/>
    </location>
</feature>
<feature type="compositionally biased region" description="Acidic residues" evidence="1">
    <location>
        <begin position="61"/>
        <end position="74"/>
    </location>
</feature>
<feature type="region of interest" description="Disordered" evidence="1">
    <location>
        <begin position="1"/>
        <end position="75"/>
    </location>
</feature>
<dbReference type="InterPro" id="IPR010985">
    <property type="entry name" value="Ribbon_hlx_hlx"/>
</dbReference>
<gene>
    <name evidence="2" type="ORF">ACFO0A_05330</name>
</gene>
<name>A0ABV8RMD2_9SPHN</name>
<organism evidence="2 3">
    <name type="scientific">Novosphingobium tardum</name>
    <dbReference type="NCBI Taxonomy" id="1538021"/>
    <lineage>
        <taxon>Bacteria</taxon>
        <taxon>Pseudomonadati</taxon>
        <taxon>Pseudomonadota</taxon>
        <taxon>Alphaproteobacteria</taxon>
        <taxon>Sphingomonadales</taxon>
        <taxon>Sphingomonadaceae</taxon>
        <taxon>Novosphingobium</taxon>
    </lineage>
</organism>
<dbReference type="RefSeq" id="WP_379537930.1">
    <property type="nucleotide sequence ID" value="NZ_JBHSDR010000003.1"/>
</dbReference>
<dbReference type="Proteomes" id="UP001595828">
    <property type="component" value="Unassembled WGS sequence"/>
</dbReference>
<evidence type="ECO:0000256" key="1">
    <source>
        <dbReference type="SAM" id="MobiDB-lite"/>
    </source>
</evidence>
<evidence type="ECO:0000313" key="3">
    <source>
        <dbReference type="Proteomes" id="UP001595828"/>
    </source>
</evidence>
<evidence type="ECO:0000313" key="2">
    <source>
        <dbReference type="EMBL" id="MFC4294480.1"/>
    </source>
</evidence>
<accession>A0ABV8RMD2</accession>
<reference evidence="3" key="1">
    <citation type="journal article" date="2019" name="Int. J. Syst. Evol. Microbiol.">
        <title>The Global Catalogue of Microorganisms (GCM) 10K type strain sequencing project: providing services to taxonomists for standard genome sequencing and annotation.</title>
        <authorList>
            <consortium name="The Broad Institute Genomics Platform"/>
            <consortium name="The Broad Institute Genome Sequencing Center for Infectious Disease"/>
            <person name="Wu L."/>
            <person name="Ma J."/>
        </authorList>
    </citation>
    <scope>NUCLEOTIDE SEQUENCE [LARGE SCALE GENOMIC DNA]</scope>
    <source>
        <strain evidence="3">CGMCC 1.12989</strain>
    </source>
</reference>
<sequence length="195" mass="21461">MNESRPFASLSPTLLARKGSARPAMRPQLQPLGYPTPEFPSHQLQQQPSANPQDDLGWNDMGEEAEVEGTEESTSEATVLQFSPTEPAAPARVPEVIRQQHNLADRVIEPVTPIAVVSAPIPLTPRRTPTARRSALADGRRAAFTLRVDGERHLKLRLACAVEGRSAQQLVTEALDRLLSELPDLEDLAKRAKRR</sequence>
<proteinExistence type="predicted"/>